<keyword evidence="2" id="KW-0645">Protease</keyword>
<gene>
    <name evidence="2" type="ORF">SAMN05444412_1261</name>
</gene>
<dbReference type="Gene3D" id="3.40.50.1820">
    <property type="entry name" value="alpha/beta hydrolase"/>
    <property type="match status" value="1"/>
</dbReference>
<organism evidence="2 3">
    <name type="scientific">Rhodonellum ikkaensis</name>
    <dbReference type="NCBI Taxonomy" id="336829"/>
    <lineage>
        <taxon>Bacteria</taxon>
        <taxon>Pseudomonadati</taxon>
        <taxon>Bacteroidota</taxon>
        <taxon>Cytophagia</taxon>
        <taxon>Cytophagales</taxon>
        <taxon>Cytophagaceae</taxon>
        <taxon>Rhodonellum</taxon>
    </lineage>
</organism>
<keyword evidence="2" id="KW-0031">Aminopeptidase</keyword>
<dbReference type="PANTHER" id="PTHR11731">
    <property type="entry name" value="PROTEASE FAMILY S9B,C DIPEPTIDYL-PEPTIDASE IV-RELATED"/>
    <property type="match status" value="1"/>
</dbReference>
<dbReference type="Proteomes" id="UP000199663">
    <property type="component" value="Unassembled WGS sequence"/>
</dbReference>
<name>A0A1H3U396_9BACT</name>
<dbReference type="Pfam" id="PF00326">
    <property type="entry name" value="Peptidase_S9"/>
    <property type="match status" value="1"/>
</dbReference>
<dbReference type="InterPro" id="IPR050278">
    <property type="entry name" value="Serine_Prot_S9B/DPPIV"/>
</dbReference>
<proteinExistence type="predicted"/>
<dbReference type="InterPro" id="IPR001375">
    <property type="entry name" value="Peptidase_S9_cat"/>
</dbReference>
<accession>A0A1H3U396</accession>
<evidence type="ECO:0000313" key="2">
    <source>
        <dbReference type="EMBL" id="SDZ56551.1"/>
    </source>
</evidence>
<dbReference type="InterPro" id="IPR029058">
    <property type="entry name" value="AB_hydrolase_fold"/>
</dbReference>
<reference evidence="2 3" key="1">
    <citation type="submission" date="2016-10" db="EMBL/GenBank/DDBJ databases">
        <authorList>
            <person name="Varghese N."/>
            <person name="Submissions S."/>
        </authorList>
    </citation>
    <scope>NUCLEOTIDE SEQUENCE [LARGE SCALE GENOMIC DNA]</scope>
    <source>
        <strain evidence="2 3">DSM 17997</strain>
    </source>
</reference>
<comment type="caution">
    <text evidence="2">The sequence shown here is derived from an EMBL/GenBank/DDBJ whole genome shotgun (WGS) entry which is preliminary data.</text>
</comment>
<dbReference type="GO" id="GO:0004177">
    <property type="term" value="F:aminopeptidase activity"/>
    <property type="evidence" value="ECO:0007669"/>
    <property type="project" value="UniProtKB-KW"/>
</dbReference>
<dbReference type="PANTHER" id="PTHR11731:SF193">
    <property type="entry name" value="DIPEPTIDYL PEPTIDASE 9"/>
    <property type="match status" value="1"/>
</dbReference>
<sequence>MHFDMIRIKTLLTLLLIFSLLEVKAQQKRALTHEDYDGWETLSSDKISKNGQWVGYEINPQEGDGRLEIVSHSNPLTKYNIPRANRWSISNDNRFVVGKIAAQKDSVKLLKLKKTKADDMPKDSLFVLDLVSGKTEKLARVKSFALPDKEGNWLAVHFEKELPVKAEKRAEGDTTAMESATKVNPKKTDGSKLLVRSLDGEKTYEYETVKNYGFSENGDFLYYVKATEDTLKNAGIFLLDLKSGISKIIDLNKTDYFTPAFSKTNKFLTFLTTEDSLKSKKPYYDLYLFDIAKGDLAKIADKKTSGLLPNGMVSKTGRLYFSEDENRLYFGASPGYQEFAYEEDTMLLDEERVSLDIWGWQDAEIQPMQLVNKNREKDRSYLAAYRIKDKKIIQIGDENIYQIYLDRKAKHKIALATNDSPYRRNFSWDIQIGRDLYLVDLETGNKSLIKKEVSGNAQLSPGAKYAYWYDNMDSSWVVYDIAAKTFSNQTKSLAVDFHDELHDSPSLPGSYGNAGWMADDKAFLVYDRFDIWKLDPSGKEAPLNMTKGEGRNQKIVFRRQVLDREEEGIDPKEPLILSAFHEEDKRSGFFKGDFTGKKSPEKLLLTDHRYFGLTKAEEAEKLIVRRSTYLESPEIFATGMNLSDFSQLSTTNPQQSSVNWGNVELVNFLANDGVPLQGLLFKPENFDPNKKYPLMVYFYERNSDGLHNYRSPAPSASTINIPYFVSNDYLVFVPDIKYDLGLPGPSAYNCIIPGVQAIVAKGYVDTENMAIQGQSWGGYQVAYLITKTNMFKAAGAGAPVVNMTSAYGGIRWGTGMSRMFQYEQTQSRIGGTLWDKPLYYIENSPLFFMDRVKTPVLIMHNDADGSVPWYQGIEMFMALKRLNQPAWLLQYNGEDHNLKERKNRKDLSIRLSQFFDHYLKGAPAPLWMTQGLPAVEKGRTLKYELGESID</sequence>
<dbReference type="SUPFAM" id="SSF53474">
    <property type="entry name" value="alpha/beta-Hydrolases"/>
    <property type="match status" value="1"/>
</dbReference>
<keyword evidence="3" id="KW-1185">Reference proteome</keyword>
<dbReference type="EMBL" id="FNQC01000026">
    <property type="protein sequence ID" value="SDZ56551.1"/>
    <property type="molecule type" value="Genomic_DNA"/>
</dbReference>
<feature type="domain" description="Peptidase S9 prolyl oligopeptidase catalytic" evidence="1">
    <location>
        <begin position="751"/>
        <end position="921"/>
    </location>
</feature>
<evidence type="ECO:0000259" key="1">
    <source>
        <dbReference type="Pfam" id="PF00326"/>
    </source>
</evidence>
<keyword evidence="2" id="KW-0378">Hydrolase</keyword>
<protein>
    <submittedName>
        <fullName evidence="2">Dipeptidyl aminopeptidase/acylaminoacyl peptidase</fullName>
    </submittedName>
</protein>
<evidence type="ECO:0000313" key="3">
    <source>
        <dbReference type="Proteomes" id="UP000199663"/>
    </source>
</evidence>
<dbReference type="SUPFAM" id="SSF82171">
    <property type="entry name" value="DPP6 N-terminal domain-like"/>
    <property type="match status" value="1"/>
</dbReference>